<comment type="caution">
    <text evidence="1">The sequence shown here is derived from an EMBL/GenBank/DDBJ whole genome shotgun (WGS) entry which is preliminary data.</text>
</comment>
<dbReference type="EMBL" id="JANJQO010000135">
    <property type="protein sequence ID" value="KAJ2981361.1"/>
    <property type="molecule type" value="Genomic_DNA"/>
</dbReference>
<evidence type="ECO:0000313" key="2">
    <source>
        <dbReference type="Proteomes" id="UP001143910"/>
    </source>
</evidence>
<sequence length="736" mass="81013">MPIAAQWSLDTTADSAIAISRGIIQASTTDDVHPLALQACEKFGATLAMSQETCAKILHVVVPTPPPTVLKFMRGVVGYLANDCATHLGSSQAGVQFLGLATAFVATMSLTDGASALSLMLARSATDKQLLPTGPQLKRLLTSLEPRCHKAGFATEVAGWHMLLHKLTRAENDSQLDAAQLRDYPSAEAIATAVDAFRQLRRVGESSVVRVAFTVNDSAAWLIAFTKWCLGNAPSVHLDDGTKLLEQPASDVVIIVEIQRSVERKGLRASIYHSIGGPQELIAAPSTNQWSGMVSIETYGRLRLQALGLSSEAGFKAVKRSLPCAVRRVLDIIRFTPGSRKNMTLETTIDENNVVNVRSLFFYIGPEFPMAVTREERERKTRPLPSDAAIDAAICRMISSADAQSIQDLSHWQPLNEIMEVELFLKSLHKNGVCVHCGKVQGTPGGDTGLLSTIFGMRQTVPRPKSNVAESSTSIICYECNTMAFRRSIALLTADVLAASLFLNLDSVKFSLLAISNDRWGVDFAEHIREMIDSCTSDHVDCAIHRLVDWMLIMVGHSVAPSESRHGDWAMSSFKGQTIYPILFDTERIVRQGFLCLLCHEGSLRLQGHQYTQVFSRSNGMRDDSDRLGSPVVATDLIPANLYPDTIMKWETIQNDDFLELQLKLVNPKAKESSHSFGPSRIFESLCYAVVVENCSHDPYSALQAQDLAILYADLMHRTELPVKRSLRTVNEKKWE</sequence>
<protein>
    <submittedName>
        <fullName evidence="1">Uncharacterized protein</fullName>
    </submittedName>
</protein>
<organism evidence="1 2">
    <name type="scientific">Zarea fungicola</name>
    <dbReference type="NCBI Taxonomy" id="93591"/>
    <lineage>
        <taxon>Eukaryota</taxon>
        <taxon>Fungi</taxon>
        <taxon>Dikarya</taxon>
        <taxon>Ascomycota</taxon>
        <taxon>Pezizomycotina</taxon>
        <taxon>Sordariomycetes</taxon>
        <taxon>Hypocreomycetidae</taxon>
        <taxon>Hypocreales</taxon>
        <taxon>Cordycipitaceae</taxon>
        <taxon>Zarea</taxon>
    </lineage>
</organism>
<dbReference type="Proteomes" id="UP001143910">
    <property type="component" value="Unassembled WGS sequence"/>
</dbReference>
<reference evidence="1" key="1">
    <citation type="submission" date="2022-08" db="EMBL/GenBank/DDBJ databases">
        <title>Genome Sequence of Lecanicillium fungicola.</title>
        <authorList>
            <person name="Buettner E."/>
        </authorList>
    </citation>
    <scope>NUCLEOTIDE SEQUENCE</scope>
    <source>
        <strain evidence="1">Babe33</strain>
    </source>
</reference>
<evidence type="ECO:0000313" key="1">
    <source>
        <dbReference type="EMBL" id="KAJ2981361.1"/>
    </source>
</evidence>
<keyword evidence="2" id="KW-1185">Reference proteome</keyword>
<gene>
    <name evidence="1" type="ORF">NQ176_g2068</name>
</gene>
<name>A0ACC1NR78_9HYPO</name>
<proteinExistence type="predicted"/>
<accession>A0ACC1NR78</accession>